<evidence type="ECO:0000256" key="3">
    <source>
        <dbReference type="SAM" id="SignalP"/>
    </source>
</evidence>
<feature type="domain" description="SLH" evidence="4">
    <location>
        <begin position="865"/>
        <end position="923"/>
    </location>
</feature>
<name>A0ABR7GK80_9FIRM</name>
<dbReference type="InterPro" id="IPR001119">
    <property type="entry name" value="SLH_dom"/>
</dbReference>
<dbReference type="PANTHER" id="PTHR45867">
    <property type="entry name" value="PURPLE ACID PHOSPHATASE"/>
    <property type="match status" value="1"/>
</dbReference>
<evidence type="ECO:0000313" key="5">
    <source>
        <dbReference type="EMBL" id="MBC5694710.1"/>
    </source>
</evidence>
<dbReference type="PROSITE" id="PS51272">
    <property type="entry name" value="SLH"/>
    <property type="match status" value="3"/>
</dbReference>
<dbReference type="InterPro" id="IPR004843">
    <property type="entry name" value="Calcineurin-like_PHP"/>
</dbReference>
<dbReference type="Gene3D" id="2.60.40.380">
    <property type="entry name" value="Purple acid phosphatase-like, N-terminal"/>
    <property type="match status" value="1"/>
</dbReference>
<evidence type="ECO:0000259" key="4">
    <source>
        <dbReference type="PROSITE" id="PS51272"/>
    </source>
</evidence>
<keyword evidence="2" id="KW-0677">Repeat</keyword>
<dbReference type="Pfam" id="PF00149">
    <property type="entry name" value="Metallophos"/>
    <property type="match status" value="1"/>
</dbReference>
<sequence>MMKKRLTSLALSAMMVLSMVPATAFAAKDAGTPPTYNSATGCYEISTPAQLLYLAGKWKDGAPRDGHYVLTADIDMTGVKGFKPIASKKAEGFTGTFDGQFHSIKGLRIEYEKKYAGLFGYVGNQDDQAYIKNVALLDCYVTGQQNVGALAGVNYGTITDCVVTGEVKCLDLSNSHTAGGICGKLKEGEGPIVGHVEDCYVNADVSAPYDAGGIAGIQDGGGYLARCFAAGTVDATATSGTVGHAGGIAGSFNAGETLKDSVSAQSIIKGVQDVDKIVGQLDDEAATNITGNIAWEGTQLTGNEPTEQPIKWEDVSTEKMTSKATYEGLGWDMSKVWDWSESSKQPVLRGFNASIFPAVDYTVSGTRIVSRALNTAPHNGKAEVSARIVSTDKIESATLYYGYDSAKVDTAVAMKASGDTYTASLPTDKVGDMFYYISVKTDKETVTKPTNSAEPIVLNIDDGKVKGDPDQITITPDTKQGGLRFNWLTDPRVTKTVIQYKVKGASKWESKSGTSYVESVTAGYKEKAAHRVEITGLTPSAEYVYRVGDGGEFMSEEKSFTAPKSADDKNFKVIFYSDPQSESVENYMSFKYSIDQALKVCPNPDLMISAGDTTQNGYKSTEWEACFEVMHDYYAKYPTVTVAGNHEMKGDWNFISFAQRFNMSGAKTGYPEFDRTMGYFEYGDAIFVILNGEVTPADKKPEIMKKELQWCKSVLDASDKKWRIVMTHAGPYTSNHDPLDVRDYYINDSEYSLDKMNVDLFLNGHDHIYIRSTVKNDIKVNTGDGTTYITGGTVGNKFYEYIPARSDYSTDFYVDEEDKQVFSVIEFSEDSIKGTAYQKQDPDDWNSFKAVDSYEILNNRQTGKQVTDYTDVSSSAWYYDAAKYVTDKQLMSGEKPYVFGADEALTRAEVASALYNLAGQPKVELASFTDVPVTHQARTAIAWAAKTGIMKGVGDNKFEPDRSVSREEIATLLTRQRKLSGEDVSADKAAINEFADSAKISSWAVDGVAYCTKSGLVKGNPGKVFAPAGNTTRAELATIIQRIAA</sequence>
<feature type="chain" id="PRO_5045209138" evidence="3">
    <location>
        <begin position="27"/>
        <end position="1045"/>
    </location>
</feature>
<proteinExistence type="predicted"/>
<dbReference type="InterPro" id="IPR029052">
    <property type="entry name" value="Metallo-depent_PP-like"/>
</dbReference>
<dbReference type="EMBL" id="JACOPK010000002">
    <property type="protein sequence ID" value="MBC5694710.1"/>
    <property type="molecule type" value="Genomic_DNA"/>
</dbReference>
<dbReference type="Proteomes" id="UP000641741">
    <property type="component" value="Unassembled WGS sequence"/>
</dbReference>
<dbReference type="Gene3D" id="3.60.21.10">
    <property type="match status" value="1"/>
</dbReference>
<feature type="signal peptide" evidence="3">
    <location>
        <begin position="1"/>
        <end position="26"/>
    </location>
</feature>
<dbReference type="Pfam" id="PF00395">
    <property type="entry name" value="SLH"/>
    <property type="match status" value="3"/>
</dbReference>
<feature type="domain" description="SLH" evidence="4">
    <location>
        <begin position="924"/>
        <end position="987"/>
    </location>
</feature>
<comment type="caution">
    <text evidence="5">The sequence shown here is derived from an EMBL/GenBank/DDBJ whole genome shotgun (WGS) entry which is preliminary data.</text>
</comment>
<dbReference type="InterPro" id="IPR008963">
    <property type="entry name" value="Purple_acid_Pase-like_N"/>
</dbReference>
<dbReference type="Gene3D" id="2.160.20.110">
    <property type="match status" value="1"/>
</dbReference>
<evidence type="ECO:0000256" key="2">
    <source>
        <dbReference type="ARBA" id="ARBA00022737"/>
    </source>
</evidence>
<reference evidence="5 6" key="1">
    <citation type="submission" date="2020-08" db="EMBL/GenBank/DDBJ databases">
        <title>Genome public.</title>
        <authorList>
            <person name="Liu C."/>
            <person name="Sun Q."/>
        </authorList>
    </citation>
    <scope>NUCLEOTIDE SEQUENCE [LARGE SCALE GENOMIC DNA]</scope>
    <source>
        <strain evidence="5 6">M2</strain>
    </source>
</reference>
<evidence type="ECO:0000313" key="6">
    <source>
        <dbReference type="Proteomes" id="UP000641741"/>
    </source>
</evidence>
<dbReference type="InterPro" id="IPR015914">
    <property type="entry name" value="PAPs_N"/>
</dbReference>
<dbReference type="PANTHER" id="PTHR45867:SF3">
    <property type="entry name" value="ACID PHOSPHATASE TYPE 7"/>
    <property type="match status" value="1"/>
</dbReference>
<keyword evidence="1 3" id="KW-0732">Signal</keyword>
<keyword evidence="6" id="KW-1185">Reference proteome</keyword>
<accession>A0ABR7GK80</accession>
<organism evidence="5 6">
    <name type="scientific">Agathobaculum hominis</name>
    <dbReference type="NCBI Taxonomy" id="2763014"/>
    <lineage>
        <taxon>Bacteria</taxon>
        <taxon>Bacillati</taxon>
        <taxon>Bacillota</taxon>
        <taxon>Clostridia</taxon>
        <taxon>Eubacteriales</taxon>
        <taxon>Butyricicoccaceae</taxon>
        <taxon>Agathobaculum</taxon>
    </lineage>
</organism>
<evidence type="ECO:0000256" key="1">
    <source>
        <dbReference type="ARBA" id="ARBA00022729"/>
    </source>
</evidence>
<protein>
    <submittedName>
        <fullName evidence="5">S-layer homology domain-containing protein</fullName>
    </submittedName>
</protein>
<feature type="domain" description="SLH" evidence="4">
    <location>
        <begin position="991"/>
        <end position="1045"/>
    </location>
</feature>
<dbReference type="RefSeq" id="WP_186969023.1">
    <property type="nucleotide sequence ID" value="NZ_JACOPK010000002.1"/>
</dbReference>
<dbReference type="SUPFAM" id="SSF49363">
    <property type="entry name" value="Purple acid phosphatase, N-terminal domain"/>
    <property type="match status" value="1"/>
</dbReference>
<dbReference type="SUPFAM" id="SSF56300">
    <property type="entry name" value="Metallo-dependent phosphatases"/>
    <property type="match status" value="1"/>
</dbReference>
<gene>
    <name evidence="5" type="ORF">H8S02_01935</name>
</gene>
<dbReference type="Pfam" id="PF16656">
    <property type="entry name" value="Pur_ac_phosph_N"/>
    <property type="match status" value="1"/>
</dbReference>